<proteinExistence type="predicted"/>
<accession>A0A0G1UC81</accession>
<dbReference type="Proteomes" id="UP000034956">
    <property type="component" value="Unassembled WGS sequence"/>
</dbReference>
<reference evidence="1 2" key="1">
    <citation type="journal article" date="2015" name="Nature">
        <title>rRNA introns, odd ribosomes, and small enigmatic genomes across a large radiation of phyla.</title>
        <authorList>
            <person name="Brown C.T."/>
            <person name="Hug L.A."/>
            <person name="Thomas B.C."/>
            <person name="Sharon I."/>
            <person name="Castelle C.J."/>
            <person name="Singh A."/>
            <person name="Wilkins M.J."/>
            <person name="Williams K.H."/>
            <person name="Banfield J.F."/>
        </authorList>
    </citation>
    <scope>NUCLEOTIDE SEQUENCE [LARGE SCALE GENOMIC DNA]</scope>
</reference>
<dbReference type="InterPro" id="IPR010921">
    <property type="entry name" value="Trp_repressor/repl_initiator"/>
</dbReference>
<sequence>MVKKKKQRDFVLPSVDKFSSRKEWEDVCSRIILNYPDLLRLLMTTHERRVLVVRVAALQAIAAGKNYRQIGQELWLSPQTISGIGKAIKERSYRSYLERSKNERKKRIYSDGSVVSKSERRGGLRRRTKYGTIYLP</sequence>
<dbReference type="SUPFAM" id="SSF48295">
    <property type="entry name" value="TrpR-like"/>
    <property type="match status" value="1"/>
</dbReference>
<dbReference type="Gene3D" id="1.10.1270.10">
    <property type="entry name" value="TrpR-like"/>
    <property type="match status" value="1"/>
</dbReference>
<gene>
    <name evidence="1" type="ORF">UY23_C0001G0325</name>
</gene>
<dbReference type="EMBL" id="LCPF01000001">
    <property type="protein sequence ID" value="KKU91719.1"/>
    <property type="molecule type" value="Genomic_DNA"/>
</dbReference>
<evidence type="ECO:0000313" key="1">
    <source>
        <dbReference type="EMBL" id="KKU91719.1"/>
    </source>
</evidence>
<comment type="caution">
    <text evidence="1">The sequence shown here is derived from an EMBL/GenBank/DDBJ whole genome shotgun (WGS) entry which is preliminary data.</text>
</comment>
<dbReference type="AlphaFoldDB" id="A0A0G1UC81"/>
<organism evidence="1 2">
    <name type="scientific">Candidatus Jorgensenbacteria bacterium GW2011_GWA1_48_11</name>
    <dbReference type="NCBI Taxonomy" id="1618660"/>
    <lineage>
        <taxon>Bacteria</taxon>
        <taxon>Candidatus Joergenseniibacteriota</taxon>
    </lineage>
</organism>
<dbReference type="InterPro" id="IPR038116">
    <property type="entry name" value="TrpR-like_sf"/>
</dbReference>
<name>A0A0G1UC81_9BACT</name>
<protein>
    <submittedName>
        <fullName evidence="1">Uncharacterized protein</fullName>
    </submittedName>
</protein>
<dbReference type="GO" id="GO:0043565">
    <property type="term" value="F:sequence-specific DNA binding"/>
    <property type="evidence" value="ECO:0007669"/>
    <property type="project" value="InterPro"/>
</dbReference>
<evidence type="ECO:0000313" key="2">
    <source>
        <dbReference type="Proteomes" id="UP000034956"/>
    </source>
</evidence>